<name>A0A3M7PES2_BRAPC</name>
<protein>
    <submittedName>
        <fullName evidence="1">Uncharacterized protein</fullName>
    </submittedName>
</protein>
<evidence type="ECO:0000313" key="1">
    <source>
        <dbReference type="EMBL" id="RMZ97523.1"/>
    </source>
</evidence>
<sequence>MELLANSRTDKACLRTFVTEQHSQTKPDKLNVSGKTIKKLVLYCHYYFVKYSGDLMTVFYHILHKLTLLLVEAQNPQDILKVLSSTPTVFIKKKIFDLYNSDTFREYRNTTSQVLSQHNNKEFLIKSPPKSPDFNPIEML</sequence>
<keyword evidence="2" id="KW-1185">Reference proteome</keyword>
<evidence type="ECO:0000313" key="2">
    <source>
        <dbReference type="Proteomes" id="UP000276133"/>
    </source>
</evidence>
<reference evidence="1 2" key="1">
    <citation type="journal article" date="2018" name="Sci. Rep.">
        <title>Genomic signatures of local adaptation to the degree of environmental predictability in rotifers.</title>
        <authorList>
            <person name="Franch-Gras L."/>
            <person name="Hahn C."/>
            <person name="Garcia-Roger E.M."/>
            <person name="Carmona M.J."/>
            <person name="Serra M."/>
            <person name="Gomez A."/>
        </authorList>
    </citation>
    <scope>NUCLEOTIDE SEQUENCE [LARGE SCALE GENOMIC DNA]</scope>
    <source>
        <strain evidence="1">HYR1</strain>
    </source>
</reference>
<proteinExistence type="predicted"/>
<dbReference type="Proteomes" id="UP000276133">
    <property type="component" value="Unassembled WGS sequence"/>
</dbReference>
<dbReference type="AlphaFoldDB" id="A0A3M7PES2"/>
<dbReference type="EMBL" id="REGN01011360">
    <property type="protein sequence ID" value="RMZ97523.1"/>
    <property type="molecule type" value="Genomic_DNA"/>
</dbReference>
<organism evidence="1 2">
    <name type="scientific">Brachionus plicatilis</name>
    <name type="common">Marine rotifer</name>
    <name type="synonym">Brachionus muelleri</name>
    <dbReference type="NCBI Taxonomy" id="10195"/>
    <lineage>
        <taxon>Eukaryota</taxon>
        <taxon>Metazoa</taxon>
        <taxon>Spiralia</taxon>
        <taxon>Gnathifera</taxon>
        <taxon>Rotifera</taxon>
        <taxon>Eurotatoria</taxon>
        <taxon>Monogononta</taxon>
        <taxon>Pseudotrocha</taxon>
        <taxon>Ploima</taxon>
        <taxon>Brachionidae</taxon>
        <taxon>Brachionus</taxon>
    </lineage>
</organism>
<accession>A0A3M7PES2</accession>
<gene>
    <name evidence="1" type="ORF">BpHYR1_044428</name>
</gene>
<comment type="caution">
    <text evidence="1">The sequence shown here is derived from an EMBL/GenBank/DDBJ whole genome shotgun (WGS) entry which is preliminary data.</text>
</comment>